<dbReference type="InterPro" id="IPR007865">
    <property type="entry name" value="Aminopep_P_N"/>
</dbReference>
<dbReference type="Pfam" id="PF04398">
    <property type="entry name" value="DUF538"/>
    <property type="match status" value="1"/>
</dbReference>
<keyword evidence="8" id="KW-1185">Reference proteome</keyword>
<evidence type="ECO:0000256" key="1">
    <source>
        <dbReference type="ARBA" id="ARBA00001936"/>
    </source>
</evidence>
<comment type="caution">
    <text evidence="7">The sequence shown here is derived from an EMBL/GenBank/DDBJ whole genome shotgun (WGS) entry which is preliminary data.</text>
</comment>
<dbReference type="Pfam" id="PF00557">
    <property type="entry name" value="Peptidase_M24"/>
    <property type="match status" value="1"/>
</dbReference>
<evidence type="ECO:0000256" key="4">
    <source>
        <dbReference type="ARBA" id="ARBA00022801"/>
    </source>
</evidence>
<dbReference type="PANTHER" id="PTHR43226:SF4">
    <property type="entry name" value="XAA-PRO AMINOPEPTIDASE 3"/>
    <property type="match status" value="1"/>
</dbReference>
<dbReference type="SMART" id="SM01011">
    <property type="entry name" value="AMP_N"/>
    <property type="match status" value="1"/>
</dbReference>
<dbReference type="Proteomes" id="UP000325081">
    <property type="component" value="Unassembled WGS sequence"/>
</dbReference>
<evidence type="ECO:0000313" key="7">
    <source>
        <dbReference type="EMBL" id="GER44974.1"/>
    </source>
</evidence>
<reference evidence="8" key="1">
    <citation type="journal article" date="2019" name="Curr. Biol.">
        <title>Genome Sequence of Striga asiatica Provides Insight into the Evolution of Plant Parasitism.</title>
        <authorList>
            <person name="Yoshida S."/>
            <person name="Kim S."/>
            <person name="Wafula E.K."/>
            <person name="Tanskanen J."/>
            <person name="Kim Y.M."/>
            <person name="Honaas L."/>
            <person name="Yang Z."/>
            <person name="Spallek T."/>
            <person name="Conn C.E."/>
            <person name="Ichihashi Y."/>
            <person name="Cheong K."/>
            <person name="Cui S."/>
            <person name="Der J.P."/>
            <person name="Gundlach H."/>
            <person name="Jiao Y."/>
            <person name="Hori C."/>
            <person name="Ishida J.K."/>
            <person name="Kasahara H."/>
            <person name="Kiba T."/>
            <person name="Kim M.S."/>
            <person name="Koo N."/>
            <person name="Laohavisit A."/>
            <person name="Lee Y.H."/>
            <person name="Lumba S."/>
            <person name="McCourt P."/>
            <person name="Mortimer J.C."/>
            <person name="Mutuku J.M."/>
            <person name="Nomura T."/>
            <person name="Sasaki-Sekimoto Y."/>
            <person name="Seto Y."/>
            <person name="Wang Y."/>
            <person name="Wakatake T."/>
            <person name="Sakakibara H."/>
            <person name="Demura T."/>
            <person name="Yamaguchi S."/>
            <person name="Yoneyama K."/>
            <person name="Manabe R.I."/>
            <person name="Nelson D.C."/>
            <person name="Schulman A.H."/>
            <person name="Timko M.P."/>
            <person name="dePamphilis C.W."/>
            <person name="Choi D."/>
            <person name="Shirasu K."/>
        </authorList>
    </citation>
    <scope>NUCLEOTIDE SEQUENCE [LARGE SCALE GENOMIC DNA]</scope>
    <source>
        <strain evidence="8">cv. UVA1</strain>
    </source>
</reference>
<sequence>MHILHRHPLRRIPFIFFNQVRRFSSRTAVDVGQPTASTHPQLVNEGDITPGISVDEYIWRRKNLLRLLPENALAIIASAPVKMMTDVVPYNFRQDADYLYITGCQQPGGIAILGHNCGLCMFMPEASPNDVIWQGEIAGVDAALGTFKADEAHPISALNKILSRMIGSSSQLFVNTVTDNSTYMKLEAFQKAAHNGIVKDFSVYSHEARWIKSEAEIKLIRNSTSIASQVREGDLVLMDVGCELHGYVSDLTRTWPPCCRFSPVQEELYSLILETNKECLGLCKPGISIREIHNYSVNKLRKGFKELGVLKSDKPQSYHMLNPTNIGHFLGMDVHDCSQIGYDRPLKPGVVITIEPGVYISHSYDVPERYRGIGIRIEDDVLITETGYEVLTSSVPKEVKHLESLLDNMCNVPEKELHNSEINNQRYEGDEICREKSRQLLTEMNLPNGLLPLKDILECGYVKDTGFVWLRQKTNSEHRFEKIGRPVRYAAEVTAYVEPNRIRKLTGVKTKELLLWVNLSEISVDDPPTGKITFRTPAGLSRSFPVEAFQIDEEKTVQTENEVRADGVAVEVKE</sequence>
<evidence type="ECO:0000259" key="6">
    <source>
        <dbReference type="SMART" id="SM01011"/>
    </source>
</evidence>
<gene>
    <name evidence="7" type="ORF">STAS_21892</name>
</gene>
<dbReference type="SUPFAM" id="SSF53092">
    <property type="entry name" value="Creatinase/prolidase N-terminal domain"/>
    <property type="match status" value="1"/>
</dbReference>
<dbReference type="InterPro" id="IPR036005">
    <property type="entry name" value="Creatinase/aminopeptidase-like"/>
</dbReference>
<dbReference type="InterPro" id="IPR052433">
    <property type="entry name" value="X-Pro_dipept-like"/>
</dbReference>
<dbReference type="Pfam" id="PF05195">
    <property type="entry name" value="AMP_N"/>
    <property type="match status" value="1"/>
</dbReference>
<dbReference type="InterPro" id="IPR001714">
    <property type="entry name" value="Pept_M24_MAP"/>
</dbReference>
<dbReference type="GO" id="GO:0030145">
    <property type="term" value="F:manganese ion binding"/>
    <property type="evidence" value="ECO:0007669"/>
    <property type="project" value="InterPro"/>
</dbReference>
<dbReference type="AlphaFoldDB" id="A0A5A7QIQ4"/>
<keyword evidence="4" id="KW-0378">Hydrolase</keyword>
<dbReference type="InterPro" id="IPR007493">
    <property type="entry name" value="DUF538"/>
</dbReference>
<proteinExistence type="inferred from homology"/>
<name>A0A5A7QIQ4_STRAF</name>
<dbReference type="SUPFAM" id="SSF141562">
    <property type="entry name" value="At5g01610-like"/>
    <property type="match status" value="1"/>
</dbReference>
<accession>A0A5A7QIQ4</accession>
<dbReference type="InterPro" id="IPR036758">
    <property type="entry name" value="At5g01610-like"/>
</dbReference>
<evidence type="ECO:0000256" key="2">
    <source>
        <dbReference type="ARBA" id="ARBA00008766"/>
    </source>
</evidence>
<dbReference type="PANTHER" id="PTHR43226">
    <property type="entry name" value="XAA-PRO AMINOPEPTIDASE 3"/>
    <property type="match status" value="1"/>
</dbReference>
<dbReference type="GO" id="GO:0005739">
    <property type="term" value="C:mitochondrion"/>
    <property type="evidence" value="ECO:0007669"/>
    <property type="project" value="TreeGrafter"/>
</dbReference>
<dbReference type="GO" id="GO:0070006">
    <property type="term" value="F:metalloaminopeptidase activity"/>
    <property type="evidence" value="ECO:0007669"/>
    <property type="project" value="InterPro"/>
</dbReference>
<evidence type="ECO:0000256" key="5">
    <source>
        <dbReference type="ARBA" id="ARBA00023211"/>
    </source>
</evidence>
<dbReference type="InterPro" id="IPR000994">
    <property type="entry name" value="Pept_M24"/>
</dbReference>
<organism evidence="7 8">
    <name type="scientific">Striga asiatica</name>
    <name type="common">Asiatic witchweed</name>
    <name type="synonym">Buchnera asiatica</name>
    <dbReference type="NCBI Taxonomy" id="4170"/>
    <lineage>
        <taxon>Eukaryota</taxon>
        <taxon>Viridiplantae</taxon>
        <taxon>Streptophyta</taxon>
        <taxon>Embryophyta</taxon>
        <taxon>Tracheophyta</taxon>
        <taxon>Spermatophyta</taxon>
        <taxon>Magnoliopsida</taxon>
        <taxon>eudicotyledons</taxon>
        <taxon>Gunneridae</taxon>
        <taxon>Pentapetalae</taxon>
        <taxon>asterids</taxon>
        <taxon>lamiids</taxon>
        <taxon>Lamiales</taxon>
        <taxon>Orobanchaceae</taxon>
        <taxon>Buchnereae</taxon>
        <taxon>Striga</taxon>
    </lineage>
</organism>
<dbReference type="InterPro" id="IPR029149">
    <property type="entry name" value="Creatin/AminoP/Spt16_N"/>
</dbReference>
<evidence type="ECO:0000313" key="8">
    <source>
        <dbReference type="Proteomes" id="UP000325081"/>
    </source>
</evidence>
<feature type="domain" description="Aminopeptidase P N-terminal" evidence="6">
    <location>
        <begin position="52"/>
        <end position="183"/>
    </location>
</feature>
<dbReference type="Gene3D" id="3.90.230.10">
    <property type="entry name" value="Creatinase/methionine aminopeptidase superfamily"/>
    <property type="match status" value="1"/>
</dbReference>
<dbReference type="Gene3D" id="3.40.350.10">
    <property type="entry name" value="Creatinase/prolidase N-terminal domain"/>
    <property type="match status" value="1"/>
</dbReference>
<dbReference type="OrthoDB" id="4215474at2759"/>
<dbReference type="GO" id="GO:0006508">
    <property type="term" value="P:proteolysis"/>
    <property type="evidence" value="ECO:0007669"/>
    <property type="project" value="TreeGrafter"/>
</dbReference>
<comment type="similarity">
    <text evidence="2">Belongs to the peptidase M24B family.</text>
</comment>
<protein>
    <submittedName>
        <fullName evidence="7">Metallopeptidase M24 family protein</fullName>
    </submittedName>
</protein>
<dbReference type="SUPFAM" id="SSF55920">
    <property type="entry name" value="Creatinase/aminopeptidase"/>
    <property type="match status" value="1"/>
</dbReference>
<dbReference type="EMBL" id="BKCP01007181">
    <property type="protein sequence ID" value="GER44974.1"/>
    <property type="molecule type" value="Genomic_DNA"/>
</dbReference>
<dbReference type="PRINTS" id="PR00599">
    <property type="entry name" value="MAPEPTIDASE"/>
</dbReference>
<comment type="cofactor">
    <cofactor evidence="1">
        <name>Mn(2+)</name>
        <dbReference type="ChEBI" id="CHEBI:29035"/>
    </cofactor>
</comment>
<keyword evidence="5" id="KW-0464">Manganese</keyword>
<keyword evidence="3" id="KW-0479">Metal-binding</keyword>
<evidence type="ECO:0000256" key="3">
    <source>
        <dbReference type="ARBA" id="ARBA00022723"/>
    </source>
</evidence>
<dbReference type="Gene3D" id="2.30.240.10">
    <property type="entry name" value="At5g01610-like"/>
    <property type="match status" value="1"/>
</dbReference>
<feature type="non-terminal residue" evidence="7">
    <location>
        <position position="574"/>
    </location>
</feature>